<dbReference type="Proteomes" id="UP000239203">
    <property type="component" value="Unassembled WGS sequence"/>
</dbReference>
<proteinExistence type="predicted"/>
<dbReference type="SUPFAM" id="SSF52172">
    <property type="entry name" value="CheY-like"/>
    <property type="match status" value="1"/>
</dbReference>
<dbReference type="OrthoDB" id="9800897at2"/>
<evidence type="ECO:0000256" key="2">
    <source>
        <dbReference type="PROSITE-ProRule" id="PRU00169"/>
    </source>
</evidence>
<accession>A0A2S6GMQ0</accession>
<gene>
    <name evidence="4" type="ORF">CLV40_110209</name>
</gene>
<dbReference type="PANTHER" id="PTHR44591">
    <property type="entry name" value="STRESS RESPONSE REGULATOR PROTEIN 1"/>
    <property type="match status" value="1"/>
</dbReference>
<dbReference type="InterPro" id="IPR011006">
    <property type="entry name" value="CheY-like_superfamily"/>
</dbReference>
<dbReference type="InterPro" id="IPR001789">
    <property type="entry name" value="Sig_transdc_resp-reg_receiver"/>
</dbReference>
<organism evidence="4 5">
    <name type="scientific">Actinokineospora auranticolor</name>
    <dbReference type="NCBI Taxonomy" id="155976"/>
    <lineage>
        <taxon>Bacteria</taxon>
        <taxon>Bacillati</taxon>
        <taxon>Actinomycetota</taxon>
        <taxon>Actinomycetes</taxon>
        <taxon>Pseudonocardiales</taxon>
        <taxon>Pseudonocardiaceae</taxon>
        <taxon>Actinokineospora</taxon>
    </lineage>
</organism>
<dbReference type="AlphaFoldDB" id="A0A2S6GMQ0"/>
<dbReference type="Pfam" id="PF00072">
    <property type="entry name" value="Response_reg"/>
    <property type="match status" value="1"/>
</dbReference>
<name>A0A2S6GMQ0_9PSEU</name>
<keyword evidence="1 2" id="KW-0597">Phosphoprotein</keyword>
<dbReference type="RefSeq" id="WP_104480470.1">
    <property type="nucleotide sequence ID" value="NZ_PTIX01000010.1"/>
</dbReference>
<dbReference type="SMART" id="SM00448">
    <property type="entry name" value="REC"/>
    <property type="match status" value="1"/>
</dbReference>
<evidence type="ECO:0000259" key="3">
    <source>
        <dbReference type="PROSITE" id="PS50110"/>
    </source>
</evidence>
<dbReference type="GO" id="GO:0000160">
    <property type="term" value="P:phosphorelay signal transduction system"/>
    <property type="evidence" value="ECO:0007669"/>
    <property type="project" value="InterPro"/>
</dbReference>
<evidence type="ECO:0000256" key="1">
    <source>
        <dbReference type="ARBA" id="ARBA00022553"/>
    </source>
</evidence>
<reference evidence="4 5" key="1">
    <citation type="submission" date="2018-02" db="EMBL/GenBank/DDBJ databases">
        <title>Genomic Encyclopedia of Archaeal and Bacterial Type Strains, Phase II (KMG-II): from individual species to whole genera.</title>
        <authorList>
            <person name="Goeker M."/>
        </authorList>
    </citation>
    <scope>NUCLEOTIDE SEQUENCE [LARGE SCALE GENOMIC DNA]</scope>
    <source>
        <strain evidence="4 5">YU 961-1</strain>
    </source>
</reference>
<feature type="modified residue" description="4-aspartylphosphate" evidence="2">
    <location>
        <position position="53"/>
    </location>
</feature>
<feature type="domain" description="Response regulatory" evidence="3">
    <location>
        <begin position="2"/>
        <end position="120"/>
    </location>
</feature>
<sequence length="127" mass="13852">MLGIVIDDSRAMRKILRGLLADLGFEVLEAGNGQEALELLQSTGRVPDLALVDWNMPVMTGLEFVVEARKIAELRQMTLMMVTTESEHGQIVRALAAGAHEYVIKPFTRDGIIDKLALLGLVPVGVL</sequence>
<keyword evidence="5" id="KW-1185">Reference proteome</keyword>
<comment type="caution">
    <text evidence="4">The sequence shown here is derived from an EMBL/GenBank/DDBJ whole genome shotgun (WGS) entry which is preliminary data.</text>
</comment>
<dbReference type="PANTHER" id="PTHR44591:SF3">
    <property type="entry name" value="RESPONSE REGULATORY DOMAIN-CONTAINING PROTEIN"/>
    <property type="match status" value="1"/>
</dbReference>
<protein>
    <submittedName>
        <fullName evidence="4">Two-component system chemotaxis response regulator CheY</fullName>
    </submittedName>
</protein>
<dbReference type="Gene3D" id="3.40.50.2300">
    <property type="match status" value="1"/>
</dbReference>
<evidence type="ECO:0000313" key="5">
    <source>
        <dbReference type="Proteomes" id="UP000239203"/>
    </source>
</evidence>
<dbReference type="InterPro" id="IPR050595">
    <property type="entry name" value="Bact_response_regulator"/>
</dbReference>
<evidence type="ECO:0000313" key="4">
    <source>
        <dbReference type="EMBL" id="PPK66505.1"/>
    </source>
</evidence>
<dbReference type="PROSITE" id="PS50110">
    <property type="entry name" value="RESPONSE_REGULATORY"/>
    <property type="match status" value="1"/>
</dbReference>
<dbReference type="EMBL" id="PTIX01000010">
    <property type="protein sequence ID" value="PPK66505.1"/>
    <property type="molecule type" value="Genomic_DNA"/>
</dbReference>